<evidence type="ECO:0000313" key="2">
    <source>
        <dbReference type="EMBL" id="ADI17643.1"/>
    </source>
</evidence>
<evidence type="ECO:0008006" key="3">
    <source>
        <dbReference type="Google" id="ProtNLM"/>
    </source>
</evidence>
<sequence>MVAARIRTIHYPCQMRYFIFFKIKRLPPCWYIIAGLVFFVHYNISHLKSGFAEISVSVEKLGWREIQFVDKQSNRFSRCGQGCIQVDSDSAVSMIQRSLKIDITDKKFLSWEWKLAVPPAPSDLARKGKDDRPLAVYITFPFDYQNASMSERAMRPLLEFRYGSAAPGRVLSYVWASAESKGKVIESPFGGAQHKMIVKRNSRSRLGAWLEEKVNVVADYKDVFGVEPKSVSHILISSDTDDTLSFTTGFVKNMQFTPH</sequence>
<keyword evidence="1" id="KW-0812">Transmembrane</keyword>
<dbReference type="AlphaFoldDB" id="E0XTA2"/>
<dbReference type="EMBL" id="GU474870">
    <property type="protein sequence ID" value="ADI17643.1"/>
    <property type="molecule type" value="Genomic_DNA"/>
</dbReference>
<evidence type="ECO:0000256" key="1">
    <source>
        <dbReference type="SAM" id="Phobius"/>
    </source>
</evidence>
<feature type="transmembrane region" description="Helical" evidence="1">
    <location>
        <begin position="26"/>
        <end position="44"/>
    </location>
</feature>
<accession>E0XTA2</accession>
<proteinExistence type="predicted"/>
<dbReference type="Pfam" id="PF11249">
    <property type="entry name" value="DUF3047"/>
    <property type="match status" value="1"/>
</dbReference>
<reference evidence="2" key="1">
    <citation type="journal article" date="2011" name="Environ. Microbiol.">
        <title>Time-series analyses of Monterey Bay coastal microbial picoplankton using a 'genome proxy' microarray.</title>
        <authorList>
            <person name="Rich V.I."/>
            <person name="Pham V.D."/>
            <person name="Eppley J."/>
            <person name="Shi Y."/>
            <person name="DeLong E.F."/>
        </authorList>
    </citation>
    <scope>NUCLEOTIDE SEQUENCE</scope>
</reference>
<keyword evidence="1" id="KW-0472">Membrane</keyword>
<name>E0XTA2_9PROT</name>
<keyword evidence="1" id="KW-1133">Transmembrane helix</keyword>
<organism evidence="2">
    <name type="scientific">uncultured alpha proteobacterium HF0130_20P23</name>
    <dbReference type="NCBI Taxonomy" id="710809"/>
    <lineage>
        <taxon>Bacteria</taxon>
        <taxon>Pseudomonadati</taxon>
        <taxon>Pseudomonadota</taxon>
        <taxon>Alphaproteobacteria</taxon>
        <taxon>environmental samples</taxon>
    </lineage>
</organism>
<dbReference type="InterPro" id="IPR021409">
    <property type="entry name" value="DUF3047"/>
</dbReference>
<protein>
    <recommendedName>
        <fullName evidence="3">DUF3047 domain-containing protein</fullName>
    </recommendedName>
</protein>